<evidence type="ECO:0000256" key="1">
    <source>
        <dbReference type="ARBA" id="ARBA00006484"/>
    </source>
</evidence>
<evidence type="ECO:0000313" key="3">
    <source>
        <dbReference type="EMBL" id="WPU66642.1"/>
    </source>
</evidence>
<dbReference type="RefSeq" id="WP_321399061.1">
    <property type="nucleotide sequence ID" value="NZ_CP139487.1"/>
</dbReference>
<name>A0AAX4HTW6_9BACT</name>
<comment type="similarity">
    <text evidence="1">Belongs to the short-chain dehydrogenases/reductases (SDR) family.</text>
</comment>
<gene>
    <name evidence="3" type="ORF">SOO65_07780</name>
</gene>
<keyword evidence="2" id="KW-0560">Oxidoreductase</keyword>
<dbReference type="Proteomes" id="UP001324634">
    <property type="component" value="Chromosome"/>
</dbReference>
<evidence type="ECO:0000313" key="4">
    <source>
        <dbReference type="Proteomes" id="UP001324634"/>
    </source>
</evidence>
<dbReference type="FunFam" id="3.40.50.720:FF:000084">
    <property type="entry name" value="Short-chain dehydrogenase reductase"/>
    <property type="match status" value="1"/>
</dbReference>
<dbReference type="PANTHER" id="PTHR43008">
    <property type="entry name" value="BENZIL REDUCTASE"/>
    <property type="match status" value="1"/>
</dbReference>
<dbReference type="PRINTS" id="PR00080">
    <property type="entry name" value="SDRFAMILY"/>
</dbReference>
<dbReference type="EMBL" id="CP139487">
    <property type="protein sequence ID" value="WPU66642.1"/>
    <property type="molecule type" value="Genomic_DNA"/>
</dbReference>
<dbReference type="AlphaFoldDB" id="A0AAX4HTW6"/>
<dbReference type="InterPro" id="IPR002347">
    <property type="entry name" value="SDR_fam"/>
</dbReference>
<reference evidence="3 4" key="1">
    <citation type="submission" date="2023-11" db="EMBL/GenBank/DDBJ databases">
        <title>Peredibacter starrii A3.12.</title>
        <authorList>
            <person name="Mitchell R.J."/>
        </authorList>
    </citation>
    <scope>NUCLEOTIDE SEQUENCE [LARGE SCALE GENOMIC DNA]</scope>
    <source>
        <strain evidence="3 4">A3.12</strain>
    </source>
</reference>
<dbReference type="SUPFAM" id="SSF51735">
    <property type="entry name" value="NAD(P)-binding Rossmann-fold domains"/>
    <property type="match status" value="1"/>
</dbReference>
<organism evidence="3 4">
    <name type="scientific">Peredibacter starrii</name>
    <dbReference type="NCBI Taxonomy" id="28202"/>
    <lineage>
        <taxon>Bacteria</taxon>
        <taxon>Pseudomonadati</taxon>
        <taxon>Bdellovibrionota</taxon>
        <taxon>Bacteriovoracia</taxon>
        <taxon>Bacteriovoracales</taxon>
        <taxon>Bacteriovoracaceae</taxon>
        <taxon>Peredibacter</taxon>
    </lineage>
</organism>
<dbReference type="PANTHER" id="PTHR43008:SF4">
    <property type="entry name" value="CHAIN DEHYDROGENASE, PUTATIVE (AFU_ORTHOLOGUE AFUA_4G08710)-RELATED"/>
    <property type="match status" value="1"/>
</dbReference>
<dbReference type="GO" id="GO:0050664">
    <property type="term" value="F:oxidoreductase activity, acting on NAD(P)H, oxygen as acceptor"/>
    <property type="evidence" value="ECO:0007669"/>
    <property type="project" value="TreeGrafter"/>
</dbReference>
<dbReference type="PRINTS" id="PR00081">
    <property type="entry name" value="GDHRDH"/>
</dbReference>
<accession>A0AAX4HTW6</accession>
<dbReference type="CDD" id="cd05233">
    <property type="entry name" value="SDR_c"/>
    <property type="match status" value="1"/>
</dbReference>
<dbReference type="InterPro" id="IPR036291">
    <property type="entry name" value="NAD(P)-bd_dom_sf"/>
</dbReference>
<protein>
    <submittedName>
        <fullName evidence="3">SDR family oxidoreductase</fullName>
    </submittedName>
</protein>
<dbReference type="Pfam" id="PF13561">
    <property type="entry name" value="adh_short_C2"/>
    <property type="match status" value="1"/>
</dbReference>
<keyword evidence="4" id="KW-1185">Reference proteome</keyword>
<dbReference type="KEGG" id="psti:SOO65_07780"/>
<proteinExistence type="inferred from homology"/>
<evidence type="ECO:0000256" key="2">
    <source>
        <dbReference type="ARBA" id="ARBA00023002"/>
    </source>
</evidence>
<dbReference type="Gene3D" id="3.40.50.720">
    <property type="entry name" value="NAD(P)-binding Rossmann-like Domain"/>
    <property type="match status" value="1"/>
</dbReference>
<sequence length="245" mass="26074">MSKLSNKVALVTGGNSGIGLATAKLYKDEGAQVIITARSNETFEKAKKEYGNVFDVVQTDVSKVEDLDRLYAHIKSKYGKLDVIFANAGIAQTAPTAEVTPDFFDNQFNTNVKGVFFTVARALPILAKGSTVVLNASVVASKGFVGSSVYSATKAAVRNFARTWTAEIPVDQVRFNVLSPGPIETPIFGKMGMPDEHKAGMAAGLPIKRLGRPEEMARVALFLASDDSSYLAGAEIMADGGFGQV</sequence>